<keyword evidence="2" id="KW-0813">Transport</keyword>
<dbReference type="KEGG" id="bbev:BBEV_2651"/>
<sequence>MLTLKDWAKRNRKITGLLRLNALGLGLSIVLMAYGIVAVVDGVFLQERSFTDVLPLIGLTAFALVMRSLFVYVNGSLGAKLGASLKREYRHTLAEHFSMKETRPANDTLSGERTGIFVDSVDEAEGYVSKYYPQLILSSTVPLVLLAAIFYMNWVSGLILLITAPFIPIMMIVVGKNAEKKSEAQMEKLNRFSGTFLDLLQGLVTLRFLGKTKEKADAIRQSSTGYRDATMDVLKVAFLSSLMLEFISMLSIALVALEVGLRLVIFDQLTFFTAFFVLILAPEFFASLKELGTAFHNGKSSTGSWERIRSILEEDSHEPVWGEKRLAEGPVHLEIREVQFTYGTDQFALGPLDFNMEPGSHTAVVGASGAGKSTLLQLMSGLVSPQKGEMLVNATPLKELKQEEWLDAVSYITQSPYLFSGTVRDNICLGSVNEATETEVYSAVKETGLQELVERLPDGLDTPIGEGGRGLSGGERQRIALARAFIKKPDVIVFDEPTTGLDLRTEQLLQEGISRLAKGATMITVAHRLHTIQSADQILYLEDGKLSGIGTHRELLERIPTYRDMVTVNTGGEAQ</sequence>
<dbReference type="PANTHER" id="PTHR24221:SF590">
    <property type="entry name" value="COMPONENT LINKED WITH THE ASSEMBLY OF CYTOCHROME' TRANSPORT TRANSMEMBRANE ATP-BINDING PROTEIN ABC TRANSPORTER CYDD-RELATED"/>
    <property type="match status" value="1"/>
</dbReference>
<dbReference type="InterPro" id="IPR039421">
    <property type="entry name" value="Type_1_exporter"/>
</dbReference>
<feature type="domain" description="ABC transporter" evidence="10">
    <location>
        <begin position="333"/>
        <end position="568"/>
    </location>
</feature>
<dbReference type="PROSITE" id="PS00211">
    <property type="entry name" value="ABC_TRANSPORTER_1"/>
    <property type="match status" value="1"/>
</dbReference>
<dbReference type="GO" id="GO:0016887">
    <property type="term" value="F:ATP hydrolysis activity"/>
    <property type="evidence" value="ECO:0007669"/>
    <property type="project" value="InterPro"/>
</dbReference>
<dbReference type="InterPro" id="IPR027417">
    <property type="entry name" value="P-loop_NTPase"/>
</dbReference>
<dbReference type="RefSeq" id="WP_069365912.1">
    <property type="nucleotide sequence ID" value="NZ_CP012502.1"/>
</dbReference>
<dbReference type="CDD" id="cd18584">
    <property type="entry name" value="ABC_6TM_AarD_CydD"/>
    <property type="match status" value="1"/>
</dbReference>
<evidence type="ECO:0000256" key="6">
    <source>
        <dbReference type="ARBA" id="ARBA00022840"/>
    </source>
</evidence>
<evidence type="ECO:0000256" key="7">
    <source>
        <dbReference type="ARBA" id="ARBA00022989"/>
    </source>
</evidence>
<keyword evidence="6 12" id="KW-0067">ATP-binding</keyword>
<dbReference type="Proteomes" id="UP000094463">
    <property type="component" value="Chromosome"/>
</dbReference>
<dbReference type="AlphaFoldDB" id="A0A1D7QYB2"/>
<dbReference type="InterPro" id="IPR003439">
    <property type="entry name" value="ABC_transporter-like_ATP-bd"/>
</dbReference>
<evidence type="ECO:0000256" key="8">
    <source>
        <dbReference type="ARBA" id="ARBA00023136"/>
    </source>
</evidence>
<feature type="transmembrane region" description="Helical" evidence="9">
    <location>
        <begin position="263"/>
        <end position="281"/>
    </location>
</feature>
<evidence type="ECO:0000313" key="12">
    <source>
        <dbReference type="EMBL" id="AOM83989.1"/>
    </source>
</evidence>
<evidence type="ECO:0000256" key="9">
    <source>
        <dbReference type="SAM" id="Phobius"/>
    </source>
</evidence>
<name>A0A1D7QYB2_9BACI</name>
<evidence type="ECO:0000259" key="11">
    <source>
        <dbReference type="PROSITE" id="PS50929"/>
    </source>
</evidence>
<dbReference type="SUPFAM" id="SSF52540">
    <property type="entry name" value="P-loop containing nucleoside triphosphate hydrolases"/>
    <property type="match status" value="1"/>
</dbReference>
<dbReference type="SUPFAM" id="SSF90123">
    <property type="entry name" value="ABC transporter transmembrane region"/>
    <property type="match status" value="1"/>
</dbReference>
<dbReference type="GO" id="GO:0042883">
    <property type="term" value="P:cysteine transport"/>
    <property type="evidence" value="ECO:0007669"/>
    <property type="project" value="InterPro"/>
</dbReference>
<feature type="transmembrane region" description="Helical" evidence="9">
    <location>
        <begin position="56"/>
        <end position="77"/>
    </location>
</feature>
<feature type="transmembrane region" description="Helical" evidence="9">
    <location>
        <begin position="158"/>
        <end position="178"/>
    </location>
</feature>
<dbReference type="GO" id="GO:0140359">
    <property type="term" value="F:ABC-type transporter activity"/>
    <property type="evidence" value="ECO:0007669"/>
    <property type="project" value="InterPro"/>
</dbReference>
<evidence type="ECO:0000313" key="13">
    <source>
        <dbReference type="Proteomes" id="UP000094463"/>
    </source>
</evidence>
<dbReference type="Pfam" id="PF00005">
    <property type="entry name" value="ABC_tran"/>
    <property type="match status" value="1"/>
</dbReference>
<dbReference type="Gene3D" id="3.40.50.300">
    <property type="entry name" value="P-loop containing nucleotide triphosphate hydrolases"/>
    <property type="match status" value="1"/>
</dbReference>
<feature type="transmembrane region" description="Helical" evidence="9">
    <location>
        <begin position="236"/>
        <end position="257"/>
    </location>
</feature>
<reference evidence="12 13" key="1">
    <citation type="submission" date="2015-08" db="EMBL/GenBank/DDBJ databases">
        <title>The complete genome sequence of Bacillus beveridgei MLTeJB.</title>
        <authorList>
            <person name="Hanson T.E."/>
            <person name="Mesa C."/>
            <person name="Basesman S.M."/>
            <person name="Oremland R.S."/>
        </authorList>
    </citation>
    <scope>NUCLEOTIDE SEQUENCE [LARGE SCALE GENOMIC DNA]</scope>
    <source>
        <strain evidence="12 13">MLTeJB</strain>
    </source>
</reference>
<accession>A0A1D7QYB2</accession>
<organism evidence="12 13">
    <name type="scientific">Salisediminibacterium beveridgei</name>
    <dbReference type="NCBI Taxonomy" id="632773"/>
    <lineage>
        <taxon>Bacteria</taxon>
        <taxon>Bacillati</taxon>
        <taxon>Bacillota</taxon>
        <taxon>Bacilli</taxon>
        <taxon>Bacillales</taxon>
        <taxon>Bacillaceae</taxon>
        <taxon>Salisediminibacterium</taxon>
    </lineage>
</organism>
<dbReference type="GO" id="GO:0005524">
    <property type="term" value="F:ATP binding"/>
    <property type="evidence" value="ECO:0007669"/>
    <property type="project" value="UniProtKB-KW"/>
</dbReference>
<comment type="subcellular location">
    <subcellularLocation>
        <location evidence="1">Cell membrane</location>
        <topology evidence="1">Multi-pass membrane protein</topology>
    </subcellularLocation>
</comment>
<dbReference type="InterPro" id="IPR036640">
    <property type="entry name" value="ABC1_TM_sf"/>
</dbReference>
<proteinExistence type="predicted"/>
<dbReference type="NCBIfam" id="TIGR02857">
    <property type="entry name" value="CydD"/>
    <property type="match status" value="1"/>
</dbReference>
<dbReference type="EMBL" id="CP012502">
    <property type="protein sequence ID" value="AOM83989.1"/>
    <property type="molecule type" value="Genomic_DNA"/>
</dbReference>
<evidence type="ECO:0000256" key="1">
    <source>
        <dbReference type="ARBA" id="ARBA00004651"/>
    </source>
</evidence>
<dbReference type="FunFam" id="3.40.50.300:FF:000221">
    <property type="entry name" value="Multidrug ABC transporter ATP-binding protein"/>
    <property type="match status" value="1"/>
</dbReference>
<evidence type="ECO:0000259" key="10">
    <source>
        <dbReference type="PROSITE" id="PS50893"/>
    </source>
</evidence>
<keyword evidence="3" id="KW-1003">Cell membrane</keyword>
<dbReference type="InterPro" id="IPR017871">
    <property type="entry name" value="ABC_transporter-like_CS"/>
</dbReference>
<dbReference type="InterPro" id="IPR011527">
    <property type="entry name" value="ABC1_TM_dom"/>
</dbReference>
<dbReference type="STRING" id="632773.BBEV_2651"/>
<dbReference type="PATRIC" id="fig|632773.3.peg.2790"/>
<dbReference type="InterPro" id="IPR003593">
    <property type="entry name" value="AAA+_ATPase"/>
</dbReference>
<dbReference type="PANTHER" id="PTHR24221">
    <property type="entry name" value="ATP-BINDING CASSETTE SUB-FAMILY B"/>
    <property type="match status" value="1"/>
</dbReference>
<evidence type="ECO:0000256" key="3">
    <source>
        <dbReference type="ARBA" id="ARBA00022475"/>
    </source>
</evidence>
<evidence type="ECO:0000256" key="2">
    <source>
        <dbReference type="ARBA" id="ARBA00022448"/>
    </source>
</evidence>
<dbReference type="OrthoDB" id="9806127at2"/>
<feature type="transmembrane region" description="Helical" evidence="9">
    <location>
        <begin position="135"/>
        <end position="152"/>
    </location>
</feature>
<feature type="transmembrane region" description="Helical" evidence="9">
    <location>
        <begin position="20"/>
        <end position="44"/>
    </location>
</feature>
<keyword evidence="4 9" id="KW-0812">Transmembrane</keyword>
<feature type="domain" description="ABC transmembrane type-1" evidence="11">
    <location>
        <begin position="22"/>
        <end position="300"/>
    </location>
</feature>
<gene>
    <name evidence="12" type="primary">cydD-1</name>
    <name evidence="12" type="ORF">BBEV_2651</name>
</gene>
<protein>
    <submittedName>
        <fullName evidence="12">Transport ATP-binding protein CydD</fullName>
    </submittedName>
</protein>
<dbReference type="Pfam" id="PF00664">
    <property type="entry name" value="ABC_membrane"/>
    <property type="match status" value="1"/>
</dbReference>
<keyword evidence="5" id="KW-0547">Nucleotide-binding</keyword>
<dbReference type="GO" id="GO:0005886">
    <property type="term" value="C:plasma membrane"/>
    <property type="evidence" value="ECO:0007669"/>
    <property type="project" value="UniProtKB-SubCell"/>
</dbReference>
<dbReference type="InterPro" id="IPR014216">
    <property type="entry name" value="ABC_transptr_CydD"/>
</dbReference>
<dbReference type="PROSITE" id="PS50893">
    <property type="entry name" value="ABC_TRANSPORTER_2"/>
    <property type="match status" value="1"/>
</dbReference>
<keyword evidence="13" id="KW-1185">Reference proteome</keyword>
<dbReference type="Gene3D" id="1.20.1560.10">
    <property type="entry name" value="ABC transporter type 1, transmembrane domain"/>
    <property type="match status" value="1"/>
</dbReference>
<dbReference type="PROSITE" id="PS50929">
    <property type="entry name" value="ABC_TM1F"/>
    <property type="match status" value="1"/>
</dbReference>
<evidence type="ECO:0000256" key="5">
    <source>
        <dbReference type="ARBA" id="ARBA00022741"/>
    </source>
</evidence>
<evidence type="ECO:0000256" key="4">
    <source>
        <dbReference type="ARBA" id="ARBA00022692"/>
    </source>
</evidence>
<keyword evidence="8 9" id="KW-0472">Membrane</keyword>
<keyword evidence="7 9" id="KW-1133">Transmembrane helix</keyword>
<dbReference type="SMART" id="SM00382">
    <property type="entry name" value="AAA"/>
    <property type="match status" value="1"/>
</dbReference>